<comment type="caution">
    <text evidence="2">The sequence shown here is derived from an EMBL/GenBank/DDBJ whole genome shotgun (WGS) entry which is preliminary data.</text>
</comment>
<gene>
    <name evidence="2" type="ORF">Tco_0651876</name>
</gene>
<reference evidence="2" key="1">
    <citation type="journal article" date="2022" name="Int. J. Mol. Sci.">
        <title>Draft Genome of Tanacetum Coccineum: Genomic Comparison of Closely Related Tanacetum-Family Plants.</title>
        <authorList>
            <person name="Yamashiro T."/>
            <person name="Shiraishi A."/>
            <person name="Nakayama K."/>
            <person name="Satake H."/>
        </authorList>
    </citation>
    <scope>NUCLEOTIDE SEQUENCE</scope>
</reference>
<dbReference type="EMBL" id="BQNB010008982">
    <property type="protein sequence ID" value="GJS57092.1"/>
    <property type="molecule type" value="Genomic_DNA"/>
</dbReference>
<evidence type="ECO:0000313" key="3">
    <source>
        <dbReference type="Proteomes" id="UP001151760"/>
    </source>
</evidence>
<protein>
    <submittedName>
        <fullName evidence="2">Uncharacterized protein</fullName>
    </submittedName>
</protein>
<proteinExistence type="predicted"/>
<organism evidence="2 3">
    <name type="scientific">Tanacetum coccineum</name>
    <dbReference type="NCBI Taxonomy" id="301880"/>
    <lineage>
        <taxon>Eukaryota</taxon>
        <taxon>Viridiplantae</taxon>
        <taxon>Streptophyta</taxon>
        <taxon>Embryophyta</taxon>
        <taxon>Tracheophyta</taxon>
        <taxon>Spermatophyta</taxon>
        <taxon>Magnoliopsida</taxon>
        <taxon>eudicotyledons</taxon>
        <taxon>Gunneridae</taxon>
        <taxon>Pentapetalae</taxon>
        <taxon>asterids</taxon>
        <taxon>campanulids</taxon>
        <taxon>Asterales</taxon>
        <taxon>Asteraceae</taxon>
        <taxon>Asteroideae</taxon>
        <taxon>Anthemideae</taxon>
        <taxon>Anthemidinae</taxon>
        <taxon>Tanacetum</taxon>
    </lineage>
</organism>
<name>A0ABQ4WW03_9ASTR</name>
<accession>A0ABQ4WW03</accession>
<dbReference type="Proteomes" id="UP001151760">
    <property type="component" value="Unassembled WGS sequence"/>
</dbReference>
<evidence type="ECO:0000313" key="2">
    <source>
        <dbReference type="EMBL" id="GJS57092.1"/>
    </source>
</evidence>
<reference evidence="2" key="2">
    <citation type="submission" date="2022-01" db="EMBL/GenBank/DDBJ databases">
        <authorList>
            <person name="Yamashiro T."/>
            <person name="Shiraishi A."/>
            <person name="Satake H."/>
            <person name="Nakayama K."/>
        </authorList>
    </citation>
    <scope>NUCLEOTIDE SEQUENCE</scope>
</reference>
<feature type="region of interest" description="Disordered" evidence="1">
    <location>
        <begin position="51"/>
        <end position="104"/>
    </location>
</feature>
<feature type="compositionally biased region" description="Acidic residues" evidence="1">
    <location>
        <begin position="58"/>
        <end position="68"/>
    </location>
</feature>
<feature type="compositionally biased region" description="Basic and acidic residues" evidence="1">
    <location>
        <begin position="69"/>
        <end position="84"/>
    </location>
</feature>
<evidence type="ECO:0000256" key="1">
    <source>
        <dbReference type="SAM" id="MobiDB-lite"/>
    </source>
</evidence>
<keyword evidence="3" id="KW-1185">Reference proteome</keyword>
<sequence length="127" mass="14472">MMDKELDQLVEGTKNVDVDVFIDDVLNSQEDLDTKIEPRSDKESLEVEKDVDMVNIANDEEEESAGDEFELRREKRKGIEETKDTPLPTPIRSPRTHIAPLSSDKETLQELTILTKDAPSFADKEKL</sequence>